<evidence type="ECO:0000313" key="2">
    <source>
        <dbReference type="EMBL" id="KAK2766385.1"/>
    </source>
</evidence>
<feature type="compositionally biased region" description="Basic and acidic residues" evidence="1">
    <location>
        <begin position="57"/>
        <end position="67"/>
    </location>
</feature>
<proteinExistence type="predicted"/>
<dbReference type="AlphaFoldDB" id="A0AAD9YIZ0"/>
<organism evidence="2 3">
    <name type="scientific">Colletotrichum kahawae</name>
    <name type="common">Coffee berry disease fungus</name>
    <dbReference type="NCBI Taxonomy" id="34407"/>
    <lineage>
        <taxon>Eukaryota</taxon>
        <taxon>Fungi</taxon>
        <taxon>Dikarya</taxon>
        <taxon>Ascomycota</taxon>
        <taxon>Pezizomycotina</taxon>
        <taxon>Sordariomycetes</taxon>
        <taxon>Hypocreomycetidae</taxon>
        <taxon>Glomerellales</taxon>
        <taxon>Glomerellaceae</taxon>
        <taxon>Colletotrichum</taxon>
        <taxon>Colletotrichum gloeosporioides species complex</taxon>
    </lineage>
</organism>
<feature type="compositionally biased region" description="Gly residues" evidence="1">
    <location>
        <begin position="9"/>
        <end position="18"/>
    </location>
</feature>
<name>A0AAD9YIZ0_COLKA</name>
<sequence length="154" mass="15862">MMRRRRRGASGGGGGGQRGTQAGKAGSYGMVSEGAQGKPAGRQGQGGPAQRGGTPRRSGECRARQRETPAAAAAANRGVQADVDSNLPKSEEAGRQTTRDGRIEEKIDVDGLRSGGDVMLRGAYASRRDGSGRAASNADYGFDLDLGDGEGRLL</sequence>
<accession>A0AAD9YIZ0</accession>
<feature type="region of interest" description="Disordered" evidence="1">
    <location>
        <begin position="1"/>
        <end position="108"/>
    </location>
</feature>
<reference evidence="2" key="1">
    <citation type="submission" date="2023-02" db="EMBL/GenBank/DDBJ databases">
        <title>Colletotrichum kahawae CIFC_Que2 genome sequencing and assembly.</title>
        <authorList>
            <person name="Baroncelli R."/>
        </authorList>
    </citation>
    <scope>NUCLEOTIDE SEQUENCE</scope>
    <source>
        <strain evidence="2">CIFC_Que2</strain>
    </source>
</reference>
<evidence type="ECO:0000313" key="3">
    <source>
        <dbReference type="Proteomes" id="UP001281614"/>
    </source>
</evidence>
<protein>
    <submittedName>
        <fullName evidence="2">Uncharacterized protein</fullName>
    </submittedName>
</protein>
<feature type="compositionally biased region" description="Basic and acidic residues" evidence="1">
    <location>
        <begin position="89"/>
        <end position="108"/>
    </location>
</feature>
<evidence type="ECO:0000256" key="1">
    <source>
        <dbReference type="SAM" id="MobiDB-lite"/>
    </source>
</evidence>
<keyword evidence="3" id="KW-1185">Reference proteome</keyword>
<dbReference type="Proteomes" id="UP001281614">
    <property type="component" value="Unassembled WGS sequence"/>
</dbReference>
<comment type="caution">
    <text evidence="2">The sequence shown here is derived from an EMBL/GenBank/DDBJ whole genome shotgun (WGS) entry which is preliminary data.</text>
</comment>
<dbReference type="EMBL" id="VYYT01000124">
    <property type="protein sequence ID" value="KAK2766385.1"/>
    <property type="molecule type" value="Genomic_DNA"/>
</dbReference>
<gene>
    <name evidence="2" type="ORF">CKAH01_04668</name>
</gene>